<dbReference type="AlphaFoldDB" id="X1T5I6"/>
<accession>X1T5I6</accession>
<gene>
    <name evidence="1" type="ORF">S12H4_35690</name>
</gene>
<feature type="non-terminal residue" evidence="1">
    <location>
        <position position="1"/>
    </location>
</feature>
<sequence length="177" mass="19269">QPIVVKKVERQPAKTYFLNENQELVEQDPGKPILIKVQQDSPGSGMPAMLPFPVMGSDGQPVTDKDGKPVYANLEPMMKYLGFLGDQRRADERHGALMGLAKTVRENVGDGVAALKAAAADAKGSPGTKEQASEKPQVYECGQCHTQFRVPQGDFEKVTCPNPSCKFEYTKAELMSA</sequence>
<dbReference type="EMBL" id="BARW01021216">
    <property type="protein sequence ID" value="GAJ00583.1"/>
    <property type="molecule type" value="Genomic_DNA"/>
</dbReference>
<protein>
    <submittedName>
        <fullName evidence="1">Uncharacterized protein</fullName>
    </submittedName>
</protein>
<comment type="caution">
    <text evidence="1">The sequence shown here is derived from an EMBL/GenBank/DDBJ whole genome shotgun (WGS) entry which is preliminary data.</text>
</comment>
<evidence type="ECO:0000313" key="1">
    <source>
        <dbReference type="EMBL" id="GAJ00583.1"/>
    </source>
</evidence>
<organism evidence="1">
    <name type="scientific">marine sediment metagenome</name>
    <dbReference type="NCBI Taxonomy" id="412755"/>
    <lineage>
        <taxon>unclassified sequences</taxon>
        <taxon>metagenomes</taxon>
        <taxon>ecological metagenomes</taxon>
    </lineage>
</organism>
<name>X1T5I6_9ZZZZ</name>
<reference evidence="1" key="1">
    <citation type="journal article" date="2014" name="Front. Microbiol.">
        <title>High frequency of phylogenetically diverse reductive dehalogenase-homologous genes in deep subseafloor sedimentary metagenomes.</title>
        <authorList>
            <person name="Kawai M."/>
            <person name="Futagami T."/>
            <person name="Toyoda A."/>
            <person name="Takaki Y."/>
            <person name="Nishi S."/>
            <person name="Hori S."/>
            <person name="Arai W."/>
            <person name="Tsubouchi T."/>
            <person name="Morono Y."/>
            <person name="Uchiyama I."/>
            <person name="Ito T."/>
            <person name="Fujiyama A."/>
            <person name="Inagaki F."/>
            <person name="Takami H."/>
        </authorList>
    </citation>
    <scope>NUCLEOTIDE SEQUENCE</scope>
    <source>
        <strain evidence="1">Expedition CK06-06</strain>
    </source>
</reference>
<proteinExistence type="predicted"/>